<sequence>MQDKYYSTPLHGVECLLPDVKPNSSHVNSAELSVELEFAKVASCAELEPIWTLKDQGLRYLTELNLYPYICADQEQHETPNTSDKAYVLAVNCEGKGRFLIQQNKITIDWEAGTPSSHYFQTLALALWLEIKQIPCIHANALKRDKKTFALVAASGTGKSTLSAKLQQLGCAWLTDDMLALHQDSAKNASKSSFQVYPSWPIARMWPDSVENVLGQQESVLNKVHARFNKRLIELQELSDENKYFSELSVIYILNRTVTDGVDNSPACKIETINSSQALILLLQNSILGNAYSALELEFNRIRQLSILVQSTKIKKITYSSGKENLDFVSKAILEDLNKP</sequence>
<dbReference type="Proteomes" id="UP000006334">
    <property type="component" value="Unassembled WGS sequence"/>
</dbReference>
<protein>
    <recommendedName>
        <fullName evidence="3">HPr kinase</fullName>
    </recommendedName>
</protein>
<dbReference type="AlphaFoldDB" id="K6XXR2"/>
<organism evidence="1 2">
    <name type="scientific">Aliiglaciecola lipolytica E3</name>
    <dbReference type="NCBI Taxonomy" id="1127673"/>
    <lineage>
        <taxon>Bacteria</taxon>
        <taxon>Pseudomonadati</taxon>
        <taxon>Pseudomonadota</taxon>
        <taxon>Gammaproteobacteria</taxon>
        <taxon>Alteromonadales</taxon>
        <taxon>Alteromonadaceae</taxon>
        <taxon>Aliiglaciecola</taxon>
    </lineage>
</organism>
<dbReference type="eggNOG" id="COG1493">
    <property type="taxonomic scope" value="Bacteria"/>
</dbReference>
<dbReference type="RefSeq" id="WP_008846243.1">
    <property type="nucleotide sequence ID" value="NZ_BAEN01000075.1"/>
</dbReference>
<gene>
    <name evidence="1" type="ORF">GLIP_3830</name>
</gene>
<dbReference type="InterPro" id="IPR027417">
    <property type="entry name" value="P-loop_NTPase"/>
</dbReference>
<keyword evidence="2" id="KW-1185">Reference proteome</keyword>
<dbReference type="EMBL" id="BAEN01000075">
    <property type="protein sequence ID" value="GAC16441.1"/>
    <property type="molecule type" value="Genomic_DNA"/>
</dbReference>
<proteinExistence type="predicted"/>
<dbReference type="OrthoDB" id="6330505at2"/>
<accession>K6XXR2</accession>
<evidence type="ECO:0000313" key="1">
    <source>
        <dbReference type="EMBL" id="GAC16441.1"/>
    </source>
</evidence>
<dbReference type="STRING" id="1127673.GLIP_3830"/>
<comment type="caution">
    <text evidence="1">The sequence shown here is derived from an EMBL/GenBank/DDBJ whole genome shotgun (WGS) entry which is preliminary data.</text>
</comment>
<name>K6XXR2_9ALTE</name>
<reference evidence="1 2" key="1">
    <citation type="journal article" date="2017" name="Antonie Van Leeuwenhoek">
        <title>Rhizobium rhizosphaerae sp. nov., a novel species isolated from rice rhizosphere.</title>
        <authorList>
            <person name="Zhao J.J."/>
            <person name="Zhang J."/>
            <person name="Zhang R.J."/>
            <person name="Zhang C.W."/>
            <person name="Yin H.Q."/>
            <person name="Zhang X.X."/>
        </authorList>
    </citation>
    <scope>NUCLEOTIDE SEQUENCE [LARGE SCALE GENOMIC DNA]</scope>
    <source>
        <strain evidence="1 2">E3</strain>
    </source>
</reference>
<dbReference type="Gene3D" id="3.40.50.300">
    <property type="entry name" value="P-loop containing nucleotide triphosphate hydrolases"/>
    <property type="match status" value="1"/>
</dbReference>
<evidence type="ECO:0008006" key="3">
    <source>
        <dbReference type="Google" id="ProtNLM"/>
    </source>
</evidence>
<dbReference type="SUPFAM" id="SSF53795">
    <property type="entry name" value="PEP carboxykinase-like"/>
    <property type="match status" value="1"/>
</dbReference>
<evidence type="ECO:0000313" key="2">
    <source>
        <dbReference type="Proteomes" id="UP000006334"/>
    </source>
</evidence>